<evidence type="ECO:0000256" key="7">
    <source>
        <dbReference type="SAM" id="Phobius"/>
    </source>
</evidence>
<feature type="transmembrane region" description="Helical" evidence="7">
    <location>
        <begin position="21"/>
        <end position="41"/>
    </location>
</feature>
<evidence type="ECO:0000256" key="2">
    <source>
        <dbReference type="ARBA" id="ARBA00005182"/>
    </source>
</evidence>
<keyword evidence="5" id="KW-0574">Periplasm</keyword>
<keyword evidence="3" id="KW-0808">Transferase</keyword>
<evidence type="ECO:0000313" key="9">
    <source>
        <dbReference type="EMBL" id="TVX93473.1"/>
    </source>
</evidence>
<accession>A0A559J0V3</accession>
<dbReference type="UniPathway" id="UPA00286"/>
<reference evidence="9 10" key="1">
    <citation type="submission" date="2019-07" db="EMBL/GenBank/DDBJ databases">
        <authorList>
            <person name="Kim J."/>
        </authorList>
    </citation>
    <scope>NUCLEOTIDE SEQUENCE [LARGE SCALE GENOMIC DNA]</scope>
    <source>
        <strain evidence="9 10">N4</strain>
    </source>
</reference>
<keyword evidence="6" id="KW-0016">Alginate biosynthesis</keyword>
<dbReference type="GO" id="GO:0016740">
    <property type="term" value="F:transferase activity"/>
    <property type="evidence" value="ECO:0007669"/>
    <property type="project" value="UniProtKB-KW"/>
</dbReference>
<dbReference type="EMBL" id="VNJK01000001">
    <property type="protein sequence ID" value="TVX93473.1"/>
    <property type="molecule type" value="Genomic_DNA"/>
</dbReference>
<sequence length="435" mass="50052">MIMEDEQQTKDRNNESSGRNKVIIAVFCLFLFLSGVLTLVLNSTKISATLTRIIKDNDKQDGGIERGIRGLTKGLEETISSGFIAKEKYIDLVGLADRMLGRQYINDVDPKRDVVKDNHELLHFLTRRMKTREVTDQLIQLNEILKDKRIPLLYVQTPIKVMPGFTELPPSIEDYSNSNSNTFLAGLSIGGVDYFDLRSEASKVQMNPSSMFYHTDHHWTNQTAFWAVREVVKKLDADYSLRLDPDLFYTDSANYSFITYENVFLGSQGRRVGRYYAGVDDYTLIVPEFTTQYKIGINKNGRSLSMREGTFENTILHKELLDMSSSVYKNRYAAYFGADYREVQITNKKAQNLYKILVVKDSFGLPFTAFLSTMVSDIRMIDLRYFSHEHVVAYIEEFKPDAVLFVYKGLGIRYNLISEILRLSRNLVQEESDSR</sequence>
<keyword evidence="7" id="KW-0472">Membrane</keyword>
<keyword evidence="7" id="KW-1133">Transmembrane helix</keyword>
<gene>
    <name evidence="9" type="ORF">FPZ44_10655</name>
</gene>
<name>A0A559J0V3_9BACL</name>
<evidence type="ECO:0000256" key="5">
    <source>
        <dbReference type="ARBA" id="ARBA00022764"/>
    </source>
</evidence>
<evidence type="ECO:0000259" key="8">
    <source>
        <dbReference type="Pfam" id="PF16822"/>
    </source>
</evidence>
<dbReference type="OrthoDB" id="175771at2"/>
<keyword evidence="4" id="KW-0732">Signal</keyword>
<comment type="caution">
    <text evidence="9">The sequence shown here is derived from an EMBL/GenBank/DDBJ whole genome shotgun (WGS) entry which is preliminary data.</text>
</comment>
<organism evidence="9 10">
    <name type="scientific">Paenibacillus agilis</name>
    <dbReference type="NCBI Taxonomy" id="3020863"/>
    <lineage>
        <taxon>Bacteria</taxon>
        <taxon>Bacillati</taxon>
        <taxon>Bacillota</taxon>
        <taxon>Bacilli</taxon>
        <taxon>Bacillales</taxon>
        <taxon>Paenibacillaceae</taxon>
        <taxon>Paenibacillus</taxon>
    </lineage>
</organism>
<proteinExistence type="predicted"/>
<keyword evidence="7" id="KW-0812">Transmembrane</keyword>
<feature type="domain" description="AlgX/AlgJ SGNH hydrolase-like" evidence="8">
    <location>
        <begin position="129"/>
        <end position="238"/>
    </location>
</feature>
<protein>
    <recommendedName>
        <fullName evidence="8">AlgX/AlgJ SGNH hydrolase-like domain-containing protein</fullName>
    </recommendedName>
</protein>
<dbReference type="GO" id="GO:0042121">
    <property type="term" value="P:alginic acid biosynthetic process"/>
    <property type="evidence" value="ECO:0007669"/>
    <property type="project" value="UniProtKB-UniPathway"/>
</dbReference>
<evidence type="ECO:0000256" key="1">
    <source>
        <dbReference type="ARBA" id="ARBA00004418"/>
    </source>
</evidence>
<dbReference type="Proteomes" id="UP000318102">
    <property type="component" value="Unassembled WGS sequence"/>
</dbReference>
<comment type="pathway">
    <text evidence="2">Glycan biosynthesis; alginate biosynthesis.</text>
</comment>
<evidence type="ECO:0000313" key="10">
    <source>
        <dbReference type="Proteomes" id="UP000318102"/>
    </source>
</evidence>
<evidence type="ECO:0000256" key="3">
    <source>
        <dbReference type="ARBA" id="ARBA00022679"/>
    </source>
</evidence>
<dbReference type="InterPro" id="IPR031811">
    <property type="entry name" value="ALGX/ALGJ_SGNH-like"/>
</dbReference>
<comment type="subcellular location">
    <subcellularLocation>
        <location evidence="1">Periplasm</location>
    </subcellularLocation>
</comment>
<evidence type="ECO:0000256" key="4">
    <source>
        <dbReference type="ARBA" id="ARBA00022729"/>
    </source>
</evidence>
<dbReference type="GO" id="GO:0042597">
    <property type="term" value="C:periplasmic space"/>
    <property type="evidence" value="ECO:0007669"/>
    <property type="project" value="UniProtKB-SubCell"/>
</dbReference>
<dbReference type="Pfam" id="PF16822">
    <property type="entry name" value="ALGX"/>
    <property type="match status" value="1"/>
</dbReference>
<keyword evidence="10" id="KW-1185">Reference proteome</keyword>
<dbReference type="AlphaFoldDB" id="A0A559J0V3"/>
<evidence type="ECO:0000256" key="6">
    <source>
        <dbReference type="ARBA" id="ARBA00022841"/>
    </source>
</evidence>